<dbReference type="InterPro" id="IPR039421">
    <property type="entry name" value="Type_1_exporter"/>
</dbReference>
<feature type="transmembrane region" description="Helical" evidence="8">
    <location>
        <begin position="62"/>
        <end position="82"/>
    </location>
</feature>
<dbReference type="PANTHER" id="PTHR24221">
    <property type="entry name" value="ATP-BINDING CASSETTE SUB-FAMILY B"/>
    <property type="match status" value="1"/>
</dbReference>
<dbReference type="GO" id="GO:0005524">
    <property type="term" value="F:ATP binding"/>
    <property type="evidence" value="ECO:0007669"/>
    <property type="project" value="UniProtKB-KW"/>
</dbReference>
<dbReference type="SUPFAM" id="SSF90123">
    <property type="entry name" value="ABC transporter transmembrane region"/>
    <property type="match status" value="1"/>
</dbReference>
<dbReference type="InterPro" id="IPR027417">
    <property type="entry name" value="P-loop_NTPase"/>
</dbReference>
<dbReference type="RefSeq" id="WP_246517397.1">
    <property type="nucleotide sequence ID" value="NZ_BAAAVL010000004.1"/>
</dbReference>
<accession>A0ABR9IVA1</accession>
<evidence type="ECO:0000259" key="10">
    <source>
        <dbReference type="PROSITE" id="PS50929"/>
    </source>
</evidence>
<evidence type="ECO:0000256" key="7">
    <source>
        <dbReference type="ARBA" id="ARBA00023136"/>
    </source>
</evidence>
<keyword evidence="7 8" id="KW-0472">Membrane</keyword>
<dbReference type="InterPro" id="IPR036640">
    <property type="entry name" value="ABC1_TM_sf"/>
</dbReference>
<dbReference type="InterPro" id="IPR003593">
    <property type="entry name" value="AAA+_ATPase"/>
</dbReference>
<comment type="similarity">
    <text evidence="2">Belongs to the ABC transporter superfamily.</text>
</comment>
<sequence length="590" mass="63893">MNNVVAGFIRQPKKDTGAEAFSRCKSALVAVALASALINILYLTGSFFMLQVYDRVIPSRSIPSLIALSLLALLLYIFQGVFEVMRSRMLIRISGVFDEVLGSRVFKAVMKAPVKTKVEGDGLQMLRDFDQIRSFLSSAGPAAFLDLPWMPLYIAICFMFHPIIGFIAIGGALVLIALTFLTHRSAQSSSKQATELGNRRNTFLQAAQRNAEVVQAMGMRKDLAGRWLDQNDAYRMTSRAASDTGNVYSTISKIFRAVLQSAVLATGAVLVIENQASGGIIIASSILTSRSLAPVEQAIANWRGFVSAQQAWKRLRDAFRDLPENEAPLKLRAPYRQLAVEQLISGPPGRQEITISGVSFSINAGSAVGVIGPSASGKSSLARAVTGIWPSYRGAVRLDGATLDQWDDDDLGTHIGYLPQDIELFSGTVAENISRFQPAPEPAAVIAAAEIAGVHEMILRFPKGYETQIGPSGSMLSAGQRQRIALARALYKDPFLVVLDEPNSNLDGEGEAALAEAILSVRRRGGIVFIVAHRPSALEGCDLVLMMNEGKLVAFGPKDEVLARILRRDVKPIHAERSPTLKVVGDSQEQ</sequence>
<gene>
    <name evidence="11" type="ORF">H4W29_004393</name>
</gene>
<feature type="domain" description="ABC transporter" evidence="9">
    <location>
        <begin position="338"/>
        <end position="574"/>
    </location>
</feature>
<dbReference type="NCBIfam" id="TIGR01842">
    <property type="entry name" value="type_I_sec_PrtD"/>
    <property type="match status" value="1"/>
</dbReference>
<evidence type="ECO:0000313" key="11">
    <source>
        <dbReference type="EMBL" id="MBE1507148.1"/>
    </source>
</evidence>
<feature type="domain" description="ABC transmembrane type-1" evidence="10">
    <location>
        <begin position="29"/>
        <end position="307"/>
    </location>
</feature>
<dbReference type="InterPro" id="IPR011527">
    <property type="entry name" value="ABC1_TM_dom"/>
</dbReference>
<evidence type="ECO:0000256" key="8">
    <source>
        <dbReference type="SAM" id="Phobius"/>
    </source>
</evidence>
<evidence type="ECO:0000259" key="9">
    <source>
        <dbReference type="PROSITE" id="PS50893"/>
    </source>
</evidence>
<evidence type="ECO:0000256" key="2">
    <source>
        <dbReference type="ARBA" id="ARBA00005417"/>
    </source>
</evidence>
<dbReference type="Pfam" id="PF00005">
    <property type="entry name" value="ABC_tran"/>
    <property type="match status" value="1"/>
</dbReference>
<keyword evidence="12" id="KW-1185">Reference proteome</keyword>
<evidence type="ECO:0000313" key="12">
    <source>
        <dbReference type="Proteomes" id="UP000620262"/>
    </source>
</evidence>
<keyword evidence="3 8" id="KW-0812">Transmembrane</keyword>
<dbReference type="SUPFAM" id="SSF52540">
    <property type="entry name" value="P-loop containing nucleoside triphosphate hydrolases"/>
    <property type="match status" value="1"/>
</dbReference>
<dbReference type="PROSITE" id="PS50893">
    <property type="entry name" value="ABC_TRANSPORTER_2"/>
    <property type="match status" value="1"/>
</dbReference>
<dbReference type="InterPro" id="IPR017871">
    <property type="entry name" value="ABC_transporter-like_CS"/>
</dbReference>
<dbReference type="Pfam" id="PF00664">
    <property type="entry name" value="ABC_membrane"/>
    <property type="match status" value="1"/>
</dbReference>
<dbReference type="InterPro" id="IPR003439">
    <property type="entry name" value="ABC_transporter-like_ATP-bd"/>
</dbReference>
<comment type="subcellular location">
    <subcellularLocation>
        <location evidence="1">Cell membrane</location>
        <topology evidence="1">Multi-pass membrane protein</topology>
    </subcellularLocation>
</comment>
<protein>
    <submittedName>
        <fullName evidence="11">ATP-binding cassette subfamily C protein PrsD</fullName>
    </submittedName>
</protein>
<comment type="caution">
    <text evidence="11">The sequence shown here is derived from an EMBL/GenBank/DDBJ whole genome shotgun (WGS) entry which is preliminary data.</text>
</comment>
<dbReference type="Gene3D" id="1.20.1560.10">
    <property type="entry name" value="ABC transporter type 1, transmembrane domain"/>
    <property type="match status" value="1"/>
</dbReference>
<evidence type="ECO:0000256" key="6">
    <source>
        <dbReference type="ARBA" id="ARBA00022989"/>
    </source>
</evidence>
<dbReference type="Proteomes" id="UP000620262">
    <property type="component" value="Unassembled WGS sequence"/>
</dbReference>
<dbReference type="EMBL" id="JADBEC010000002">
    <property type="protein sequence ID" value="MBE1507148.1"/>
    <property type="molecule type" value="Genomic_DNA"/>
</dbReference>
<name>A0ABR9IVA1_RHIVS</name>
<evidence type="ECO:0000256" key="4">
    <source>
        <dbReference type="ARBA" id="ARBA00022741"/>
    </source>
</evidence>
<keyword evidence="6 8" id="KW-1133">Transmembrane helix</keyword>
<reference evidence="11 12" key="1">
    <citation type="submission" date="2020-10" db="EMBL/GenBank/DDBJ databases">
        <title>Sequencing the genomes of 1000 actinobacteria strains.</title>
        <authorList>
            <person name="Klenk H.-P."/>
        </authorList>
    </citation>
    <scope>NUCLEOTIDE SEQUENCE [LARGE SCALE GENOMIC DNA]</scope>
    <source>
        <strain evidence="11 12">DSM 7307</strain>
    </source>
</reference>
<dbReference type="Gene3D" id="3.40.50.300">
    <property type="entry name" value="P-loop containing nucleotide triphosphate hydrolases"/>
    <property type="match status" value="1"/>
</dbReference>
<dbReference type="SMART" id="SM00382">
    <property type="entry name" value="AAA"/>
    <property type="match status" value="1"/>
</dbReference>
<dbReference type="PROSITE" id="PS50929">
    <property type="entry name" value="ABC_TM1F"/>
    <property type="match status" value="1"/>
</dbReference>
<evidence type="ECO:0000256" key="1">
    <source>
        <dbReference type="ARBA" id="ARBA00004651"/>
    </source>
</evidence>
<organism evidence="11 12">
    <name type="scientific">Rhizobium viscosum</name>
    <name type="common">Arthrobacter viscosus</name>
    <dbReference type="NCBI Taxonomy" id="1673"/>
    <lineage>
        <taxon>Bacteria</taxon>
        <taxon>Pseudomonadati</taxon>
        <taxon>Pseudomonadota</taxon>
        <taxon>Alphaproteobacteria</taxon>
        <taxon>Hyphomicrobiales</taxon>
        <taxon>Rhizobiaceae</taxon>
        <taxon>Rhizobium/Agrobacterium group</taxon>
        <taxon>Rhizobium</taxon>
    </lineage>
</organism>
<proteinExistence type="inferred from homology"/>
<evidence type="ECO:0000256" key="5">
    <source>
        <dbReference type="ARBA" id="ARBA00022840"/>
    </source>
</evidence>
<feature type="transmembrane region" description="Helical" evidence="8">
    <location>
        <begin position="27"/>
        <end position="50"/>
    </location>
</feature>
<dbReference type="PROSITE" id="PS00211">
    <property type="entry name" value="ABC_TRANSPORTER_1"/>
    <property type="match status" value="1"/>
</dbReference>
<evidence type="ECO:0000256" key="3">
    <source>
        <dbReference type="ARBA" id="ARBA00022692"/>
    </source>
</evidence>
<dbReference type="PANTHER" id="PTHR24221:SF654">
    <property type="entry name" value="ATP-BINDING CASSETTE SUB-FAMILY B MEMBER 6"/>
    <property type="match status" value="1"/>
</dbReference>
<feature type="transmembrane region" description="Helical" evidence="8">
    <location>
        <begin position="152"/>
        <end position="181"/>
    </location>
</feature>
<keyword evidence="5 11" id="KW-0067">ATP-binding</keyword>
<dbReference type="InterPro" id="IPR010128">
    <property type="entry name" value="ATPase_T1SS_PrtD-like"/>
</dbReference>
<keyword evidence="4" id="KW-0547">Nucleotide-binding</keyword>